<evidence type="ECO:0000256" key="1">
    <source>
        <dbReference type="ARBA" id="ARBA00004138"/>
    </source>
</evidence>
<comment type="subcellular location">
    <subcellularLocation>
        <location evidence="1">Cell projection</location>
        <location evidence="1">Cilium</location>
    </subcellularLocation>
    <subcellularLocation>
        <location evidence="2">Cytoplasm</location>
        <location evidence="2">Cytoskeleton</location>
    </subcellularLocation>
</comment>
<dbReference type="InterPro" id="IPR029214">
    <property type="entry name" value="CFAP144"/>
</dbReference>
<evidence type="ECO:0000256" key="5">
    <source>
        <dbReference type="ARBA" id="ARBA00023273"/>
    </source>
</evidence>
<name>A0A6I8VI55_DROPS</name>
<protein>
    <submittedName>
        <fullName evidence="9">Uncharacterized protein isoform X1</fullName>
    </submittedName>
</protein>
<dbReference type="AlphaFoldDB" id="A0A6I8VI55"/>
<dbReference type="GO" id="GO:0005929">
    <property type="term" value="C:cilium"/>
    <property type="evidence" value="ECO:0007669"/>
    <property type="project" value="UniProtKB-SubCell"/>
</dbReference>
<dbReference type="ExpressionAtlas" id="A0A6I8VI55">
    <property type="expression patterns" value="baseline"/>
</dbReference>
<dbReference type="Proteomes" id="UP000001819">
    <property type="component" value="Chromosome X"/>
</dbReference>
<keyword evidence="3" id="KW-0963">Cytoplasm</keyword>
<feature type="region of interest" description="Disordered" evidence="7">
    <location>
        <begin position="1"/>
        <end position="32"/>
    </location>
</feature>
<comment type="similarity">
    <text evidence="6">Belongs to the CFAP144 family.</text>
</comment>
<evidence type="ECO:0000256" key="4">
    <source>
        <dbReference type="ARBA" id="ARBA00023212"/>
    </source>
</evidence>
<evidence type="ECO:0000256" key="6">
    <source>
        <dbReference type="ARBA" id="ARBA00034777"/>
    </source>
</evidence>
<organism evidence="8 9">
    <name type="scientific">Drosophila pseudoobscura pseudoobscura</name>
    <name type="common">Fruit fly</name>
    <dbReference type="NCBI Taxonomy" id="46245"/>
    <lineage>
        <taxon>Eukaryota</taxon>
        <taxon>Metazoa</taxon>
        <taxon>Ecdysozoa</taxon>
        <taxon>Arthropoda</taxon>
        <taxon>Hexapoda</taxon>
        <taxon>Insecta</taxon>
        <taxon>Pterygota</taxon>
        <taxon>Neoptera</taxon>
        <taxon>Endopterygota</taxon>
        <taxon>Diptera</taxon>
        <taxon>Brachycera</taxon>
        <taxon>Muscomorpha</taxon>
        <taxon>Ephydroidea</taxon>
        <taxon>Drosophilidae</taxon>
        <taxon>Drosophila</taxon>
        <taxon>Sophophora</taxon>
    </lineage>
</organism>
<evidence type="ECO:0000256" key="2">
    <source>
        <dbReference type="ARBA" id="ARBA00004245"/>
    </source>
</evidence>
<accession>A0A6I8VI55</accession>
<proteinExistence type="inferred from homology"/>
<reference evidence="9" key="1">
    <citation type="submission" date="2025-08" db="UniProtKB">
        <authorList>
            <consortium name="RefSeq"/>
        </authorList>
    </citation>
    <scope>IDENTIFICATION</scope>
    <source>
        <strain evidence="9">MV-25-SWS-2005</strain>
        <tissue evidence="9">Whole body</tissue>
    </source>
</reference>
<dbReference type="Pfam" id="PF14886">
    <property type="entry name" value="FAM183"/>
    <property type="match status" value="1"/>
</dbReference>
<keyword evidence="8" id="KW-1185">Reference proteome</keyword>
<evidence type="ECO:0000256" key="7">
    <source>
        <dbReference type="SAM" id="MobiDB-lite"/>
    </source>
</evidence>
<keyword evidence="5" id="KW-0966">Cell projection</keyword>
<evidence type="ECO:0000313" key="9">
    <source>
        <dbReference type="RefSeq" id="XP_015041430.2"/>
    </source>
</evidence>
<dbReference type="RefSeq" id="XP_015041430.2">
    <property type="nucleotide sequence ID" value="XM_015185944.2"/>
</dbReference>
<evidence type="ECO:0000313" key="8">
    <source>
        <dbReference type="Proteomes" id="UP000001819"/>
    </source>
</evidence>
<sequence>MRSSGAAPENGDGEEDGESGQDHHEGDPRPLPYDFEQELIRKSNRHIRLYEAFVPVSKEYMLTRKFYAEYEQRKPAQPLRFLRYTQPERLLERQRQLRLGTPRLESQMYGWLPVQGRKCALELNFLHAPKLRCSMTIHGENLMAERITERPAFNGLRFLLH</sequence>
<gene>
    <name evidence="9" type="primary">LOC26532954</name>
</gene>
<dbReference type="GO" id="GO:0005856">
    <property type="term" value="C:cytoskeleton"/>
    <property type="evidence" value="ECO:0007669"/>
    <property type="project" value="UniProtKB-SubCell"/>
</dbReference>
<dbReference type="InParanoid" id="A0A6I8VI55"/>
<evidence type="ECO:0000256" key="3">
    <source>
        <dbReference type="ARBA" id="ARBA00022490"/>
    </source>
</evidence>
<keyword evidence="4" id="KW-0206">Cytoskeleton</keyword>